<dbReference type="InterPro" id="IPR008622">
    <property type="entry name" value="FliT"/>
</dbReference>
<evidence type="ECO:0000256" key="2">
    <source>
        <dbReference type="ARBA" id="ARBA00022490"/>
    </source>
</evidence>
<organism evidence="6 7">
    <name type="scientific">Mixta theicola</name>
    <dbReference type="NCBI Taxonomy" id="1458355"/>
    <lineage>
        <taxon>Bacteria</taxon>
        <taxon>Pseudomonadati</taxon>
        <taxon>Pseudomonadota</taxon>
        <taxon>Gammaproteobacteria</taxon>
        <taxon>Enterobacterales</taxon>
        <taxon>Erwiniaceae</taxon>
        <taxon>Mixta</taxon>
    </lineage>
</organism>
<keyword evidence="3" id="KW-1005">Bacterial flagellum biogenesis</keyword>
<evidence type="ECO:0000256" key="3">
    <source>
        <dbReference type="ARBA" id="ARBA00022795"/>
    </source>
</evidence>
<keyword evidence="7" id="KW-1185">Reference proteome</keyword>
<dbReference type="AlphaFoldDB" id="A0A2K1Q6D3"/>
<gene>
    <name evidence="6" type="ORF">COO59_15885</name>
</gene>
<accession>A0A2K1Q6D3</accession>
<keyword evidence="6" id="KW-0282">Flagellum</keyword>
<proteinExistence type="predicted"/>
<evidence type="ECO:0000313" key="7">
    <source>
        <dbReference type="Proteomes" id="UP000236345"/>
    </source>
</evidence>
<dbReference type="Gene3D" id="1.20.58.380">
    <property type="entry name" value="Flagellar protein flit"/>
    <property type="match status" value="1"/>
</dbReference>
<keyword evidence="6" id="KW-0966">Cell projection</keyword>
<keyword evidence="2" id="KW-0963">Cytoplasm</keyword>
<dbReference type="NCBIfam" id="NF007836">
    <property type="entry name" value="PRK10548.1"/>
    <property type="match status" value="1"/>
</dbReference>
<comment type="caution">
    <text evidence="6">The sequence shown here is derived from an EMBL/GenBank/DDBJ whole genome shotgun (WGS) entry which is preliminary data.</text>
</comment>
<name>A0A2K1Q6D3_9GAMM</name>
<dbReference type="EMBL" id="NWUO01000013">
    <property type="protein sequence ID" value="PNS10604.1"/>
    <property type="molecule type" value="Genomic_DNA"/>
</dbReference>
<evidence type="ECO:0000256" key="4">
    <source>
        <dbReference type="ARBA" id="ARBA00023186"/>
    </source>
</evidence>
<dbReference type="Pfam" id="PF05400">
    <property type="entry name" value="FliT"/>
    <property type="match status" value="1"/>
</dbReference>
<dbReference type="RefSeq" id="WP_103060747.1">
    <property type="nucleotide sequence ID" value="NZ_BSOF01000029.1"/>
</dbReference>
<dbReference type="GO" id="GO:0044781">
    <property type="term" value="P:bacterial-type flagellum organization"/>
    <property type="evidence" value="ECO:0007669"/>
    <property type="project" value="UniProtKB-KW"/>
</dbReference>
<evidence type="ECO:0000313" key="6">
    <source>
        <dbReference type="EMBL" id="PNS10604.1"/>
    </source>
</evidence>
<dbReference type="Proteomes" id="UP000236345">
    <property type="component" value="Unassembled WGS sequence"/>
</dbReference>
<dbReference type="OrthoDB" id="6494117at2"/>
<reference evidence="7" key="1">
    <citation type="submission" date="2017-09" db="EMBL/GenBank/DDBJ databases">
        <authorList>
            <person name="Palmer M."/>
            <person name="Steenkamp E.T."/>
            <person name="Coetzee M.P."/>
            <person name="Avontuur J.R."/>
            <person name="Van Zyl E."/>
            <person name="Chan W.-Y."/>
            <person name="Blom J."/>
            <person name="Venter S.N."/>
        </authorList>
    </citation>
    <scope>NUCLEOTIDE SEQUENCE [LARGE SCALE GENOMIC DNA]</scope>
    <source>
        <strain evidence="7">QC88-366</strain>
    </source>
</reference>
<evidence type="ECO:0000256" key="1">
    <source>
        <dbReference type="ARBA" id="ARBA00004514"/>
    </source>
</evidence>
<keyword evidence="6" id="KW-0969">Cilium</keyword>
<comment type="subcellular location">
    <subcellularLocation>
        <location evidence="1">Cytoplasm</location>
        <location evidence="1">Cytosol</location>
    </subcellularLocation>
</comment>
<sequence>MSANIDLLRRYQQLLMLSNTMLSLAKQSQWDELIGHEMSYIQAVESVTQAVADTTLSAALQTQIRPLLTQLLENENLIKDLLVRRMDELRMLVNQGNQQKNVTSAYGRFSGNVLFPTDS</sequence>
<protein>
    <recommendedName>
        <fullName evidence="5">Flagellar protein FliT</fullName>
    </recommendedName>
</protein>
<evidence type="ECO:0000256" key="5">
    <source>
        <dbReference type="ARBA" id="ARBA00093797"/>
    </source>
</evidence>
<keyword evidence="4" id="KW-0143">Chaperone</keyword>